<evidence type="ECO:0000313" key="2">
    <source>
        <dbReference type="EMBL" id="KOF77902.1"/>
    </source>
</evidence>
<dbReference type="AlphaFoldDB" id="A0A0L8GLP8"/>
<feature type="chain" id="PRO_5005583082" evidence="1">
    <location>
        <begin position="28"/>
        <end position="112"/>
    </location>
</feature>
<gene>
    <name evidence="2" type="ORF">OCBIM_22031534mg</name>
</gene>
<reference evidence="2" key="1">
    <citation type="submission" date="2015-07" db="EMBL/GenBank/DDBJ databases">
        <title>MeaNS - Measles Nucleotide Surveillance Program.</title>
        <authorList>
            <person name="Tran T."/>
            <person name="Druce J."/>
        </authorList>
    </citation>
    <scope>NUCLEOTIDE SEQUENCE</scope>
    <source>
        <strain evidence="2">UCB-OBI-ISO-001</strain>
        <tissue evidence="2">Gonad</tissue>
    </source>
</reference>
<organism evidence="2">
    <name type="scientific">Octopus bimaculoides</name>
    <name type="common">California two-spotted octopus</name>
    <dbReference type="NCBI Taxonomy" id="37653"/>
    <lineage>
        <taxon>Eukaryota</taxon>
        <taxon>Metazoa</taxon>
        <taxon>Spiralia</taxon>
        <taxon>Lophotrochozoa</taxon>
        <taxon>Mollusca</taxon>
        <taxon>Cephalopoda</taxon>
        <taxon>Coleoidea</taxon>
        <taxon>Octopodiformes</taxon>
        <taxon>Octopoda</taxon>
        <taxon>Incirrata</taxon>
        <taxon>Octopodidae</taxon>
        <taxon>Octopus</taxon>
    </lineage>
</organism>
<sequence>MSLFHFTRPDAMEVLLLTLTTIMAVTSDQKFDDAYYNRLEPGYSYGYLQTPPTQQFSIVSSALQCAVIALNSQSEFITYNNVSHVCKNYSPKNIMTVVSTNDRNEISFYRSK</sequence>
<name>A0A0L8GLP8_OCTBM</name>
<protein>
    <submittedName>
        <fullName evidence="2">Uncharacterized protein</fullName>
    </submittedName>
</protein>
<evidence type="ECO:0000256" key="1">
    <source>
        <dbReference type="SAM" id="SignalP"/>
    </source>
</evidence>
<accession>A0A0L8GLP8</accession>
<feature type="signal peptide" evidence="1">
    <location>
        <begin position="1"/>
        <end position="27"/>
    </location>
</feature>
<keyword evidence="1" id="KW-0732">Signal</keyword>
<proteinExistence type="predicted"/>
<dbReference type="EMBL" id="KQ421269">
    <property type="protein sequence ID" value="KOF77902.1"/>
    <property type="molecule type" value="Genomic_DNA"/>
</dbReference>